<dbReference type="Pfam" id="PF13091">
    <property type="entry name" value="PLDc_2"/>
    <property type="match status" value="2"/>
</dbReference>
<dbReference type="Proteomes" id="UP000601041">
    <property type="component" value="Unassembled WGS sequence"/>
</dbReference>
<proteinExistence type="predicted"/>
<evidence type="ECO:0000256" key="7">
    <source>
        <dbReference type="ARBA" id="ARBA00022692"/>
    </source>
</evidence>
<evidence type="ECO:0000313" key="15">
    <source>
        <dbReference type="Proteomes" id="UP000601041"/>
    </source>
</evidence>
<evidence type="ECO:0000256" key="5">
    <source>
        <dbReference type="ARBA" id="ARBA00022525"/>
    </source>
</evidence>
<keyword evidence="15" id="KW-1185">Reference proteome</keyword>
<comment type="function">
    <text evidence="1">Could be a virulence factor.</text>
</comment>
<keyword evidence="7 12" id="KW-0812">Transmembrane</keyword>
<name>A0ABN7K0Z1_9HYPH</name>
<feature type="domain" description="PLD phosphodiesterase" evidence="13">
    <location>
        <begin position="218"/>
        <end position="245"/>
    </location>
</feature>
<comment type="subcellular location">
    <subcellularLocation>
        <location evidence="2">Cell membrane</location>
    </subcellularLocation>
    <subcellularLocation>
        <location evidence="3">Secreted</location>
    </subcellularLocation>
</comment>
<dbReference type="InterPro" id="IPR025202">
    <property type="entry name" value="PLD-like_dom"/>
</dbReference>
<evidence type="ECO:0000256" key="6">
    <source>
        <dbReference type="ARBA" id="ARBA00022679"/>
    </source>
</evidence>
<evidence type="ECO:0000256" key="10">
    <source>
        <dbReference type="ARBA" id="ARBA00023136"/>
    </source>
</evidence>
<evidence type="ECO:0000313" key="14">
    <source>
        <dbReference type="EMBL" id="CAD7053419.1"/>
    </source>
</evidence>
<protein>
    <recommendedName>
        <fullName evidence="11">Cardiolipin synthase</fullName>
        <ecNumber evidence="11">2.7.8.-</ecNumber>
    </recommendedName>
</protein>
<comment type="caution">
    <text evidence="14">The sequence shown here is derived from an EMBL/GenBank/DDBJ whole genome shotgun (WGS) entry which is preliminary data.</text>
</comment>
<dbReference type="PANTHER" id="PTHR21248">
    <property type="entry name" value="CARDIOLIPIN SYNTHASE"/>
    <property type="match status" value="1"/>
</dbReference>
<evidence type="ECO:0000256" key="11">
    <source>
        <dbReference type="NCBIfam" id="TIGR04265"/>
    </source>
</evidence>
<evidence type="ECO:0000256" key="2">
    <source>
        <dbReference type="ARBA" id="ARBA00004236"/>
    </source>
</evidence>
<gene>
    <name evidence="14" type="ORF">RHAB21_04499</name>
</gene>
<feature type="domain" description="PLD phosphodiesterase" evidence="13">
    <location>
        <begin position="391"/>
        <end position="418"/>
    </location>
</feature>
<keyword evidence="9 12" id="KW-1133">Transmembrane helix</keyword>
<dbReference type="PROSITE" id="PS50035">
    <property type="entry name" value="PLD"/>
    <property type="match status" value="2"/>
</dbReference>
<keyword evidence="10 12" id="KW-0472">Membrane</keyword>
<feature type="transmembrane region" description="Helical" evidence="12">
    <location>
        <begin position="40"/>
        <end position="58"/>
    </location>
</feature>
<dbReference type="SUPFAM" id="SSF56024">
    <property type="entry name" value="Phospholipase D/nuclease"/>
    <property type="match status" value="2"/>
</dbReference>
<evidence type="ECO:0000256" key="8">
    <source>
        <dbReference type="ARBA" id="ARBA00022737"/>
    </source>
</evidence>
<dbReference type="EMBL" id="CABFWE030000013">
    <property type="protein sequence ID" value="CAD7053419.1"/>
    <property type="molecule type" value="Genomic_DNA"/>
</dbReference>
<dbReference type="CDD" id="cd09152">
    <property type="entry name" value="PLDc_EcCLS_like_1"/>
    <property type="match status" value="1"/>
</dbReference>
<evidence type="ECO:0000256" key="4">
    <source>
        <dbReference type="ARBA" id="ARBA00022475"/>
    </source>
</evidence>
<reference evidence="14 15" key="1">
    <citation type="submission" date="2020-11" db="EMBL/GenBank/DDBJ databases">
        <authorList>
            <person name="Lassalle F."/>
        </authorList>
    </citation>
    <scope>NUCLEOTIDE SEQUENCE [LARGE SCALE GENOMIC DNA]</scope>
    <source>
        <strain evidence="14 15">AB21</strain>
    </source>
</reference>
<sequence length="478" mass="53133">MIALISEAWAVGYVVAEWSIRLAMVAVVPMRRSPEAARSWLILVFLLPIPALLIYLLIGRPTYPRWRRERFLRLPAVLAAASREISHSRYCRRPELPASLSGPALLVERLGQFPTVAGNDFELLSGYDEVIDRMIADIGAAQQTVHLLYYIFADDETGLRVIDALQRAAKRQVKCRVLIDAIGSRRWARRVARLLIPAGVEVRLALRVGLFHRRSARADLRNHRKIAVIDSRVGYLGSQNIINAEFGGGIANQELVARVVGPVTTEIQTVFIADWFMETNEKLANPVLFPHNPPGGGAVAQVLPSGPDYPDAGIGHLIVSLVHGARERVIITTPYFVPDEPLLQALKTAALRGVEVRLVVSNVTDQMLVNLAQRSFYSELLHAGIQVHLYAQAFLHAKHITFDDEIAILGSSNVDIRSFVLNAEVSLIAFDKGVVEQLRRQQSRYFASSNVLSLREWEKRPVASKLAENLARLASPLL</sequence>
<dbReference type="NCBIfam" id="TIGR04265">
    <property type="entry name" value="bac_cardiolipin"/>
    <property type="match status" value="1"/>
</dbReference>
<dbReference type="InterPro" id="IPR001736">
    <property type="entry name" value="PLipase_D/transphosphatidylase"/>
</dbReference>
<evidence type="ECO:0000256" key="3">
    <source>
        <dbReference type="ARBA" id="ARBA00004613"/>
    </source>
</evidence>
<evidence type="ECO:0000256" key="1">
    <source>
        <dbReference type="ARBA" id="ARBA00003145"/>
    </source>
</evidence>
<keyword evidence="5" id="KW-0964">Secreted</keyword>
<organism evidence="14 15">
    <name type="scientific">Pseudorhizobium halotolerans</name>
    <dbReference type="NCBI Taxonomy" id="1233081"/>
    <lineage>
        <taxon>Bacteria</taxon>
        <taxon>Pseudomonadati</taxon>
        <taxon>Pseudomonadota</taxon>
        <taxon>Alphaproteobacteria</taxon>
        <taxon>Hyphomicrobiales</taxon>
        <taxon>Rhizobiaceae</taxon>
        <taxon>Rhizobium/Agrobacterium group</taxon>
        <taxon>Pseudorhizobium</taxon>
    </lineage>
</organism>
<evidence type="ECO:0000259" key="13">
    <source>
        <dbReference type="PROSITE" id="PS50035"/>
    </source>
</evidence>
<dbReference type="CDD" id="cd09158">
    <property type="entry name" value="PLDc_EcCLS_like_2"/>
    <property type="match status" value="1"/>
</dbReference>
<evidence type="ECO:0000256" key="12">
    <source>
        <dbReference type="SAM" id="Phobius"/>
    </source>
</evidence>
<accession>A0ABN7K0Z1</accession>
<dbReference type="RefSeq" id="WP_244665883.1">
    <property type="nucleotide sequence ID" value="NZ_CABFWE030000013.1"/>
</dbReference>
<evidence type="ECO:0000256" key="9">
    <source>
        <dbReference type="ARBA" id="ARBA00022989"/>
    </source>
</evidence>
<dbReference type="InterPro" id="IPR022924">
    <property type="entry name" value="Cardiolipin_synthase"/>
</dbReference>
<keyword evidence="8" id="KW-0677">Repeat</keyword>
<dbReference type="SMART" id="SM00155">
    <property type="entry name" value="PLDc"/>
    <property type="match status" value="2"/>
</dbReference>
<dbReference type="Gene3D" id="3.30.870.10">
    <property type="entry name" value="Endonuclease Chain A"/>
    <property type="match status" value="2"/>
</dbReference>
<keyword evidence="4" id="KW-1003">Cell membrane</keyword>
<dbReference type="EC" id="2.7.8.-" evidence="11"/>
<dbReference type="PANTHER" id="PTHR21248:SF22">
    <property type="entry name" value="PHOSPHOLIPASE D"/>
    <property type="match status" value="1"/>
</dbReference>
<keyword evidence="6" id="KW-0808">Transferase</keyword>